<reference evidence="2" key="1">
    <citation type="journal article" date="2020" name="Stud. Mycol.">
        <title>101 Dothideomycetes genomes: a test case for predicting lifestyles and emergence of pathogens.</title>
        <authorList>
            <person name="Haridas S."/>
            <person name="Albert R."/>
            <person name="Binder M."/>
            <person name="Bloem J."/>
            <person name="Labutti K."/>
            <person name="Salamov A."/>
            <person name="Andreopoulos B."/>
            <person name="Baker S."/>
            <person name="Barry K."/>
            <person name="Bills G."/>
            <person name="Bluhm B."/>
            <person name="Cannon C."/>
            <person name="Castanera R."/>
            <person name="Culley D."/>
            <person name="Daum C."/>
            <person name="Ezra D."/>
            <person name="Gonzalez J."/>
            <person name="Henrissat B."/>
            <person name="Kuo A."/>
            <person name="Liang C."/>
            <person name="Lipzen A."/>
            <person name="Lutzoni F."/>
            <person name="Magnuson J."/>
            <person name="Mondo S."/>
            <person name="Nolan M."/>
            <person name="Ohm R."/>
            <person name="Pangilinan J."/>
            <person name="Park H.-J."/>
            <person name="Ramirez L."/>
            <person name="Alfaro M."/>
            <person name="Sun H."/>
            <person name="Tritt A."/>
            <person name="Yoshinaga Y."/>
            <person name="Zwiers L.-H."/>
            <person name="Turgeon B."/>
            <person name="Goodwin S."/>
            <person name="Spatafora J."/>
            <person name="Crous P."/>
            <person name="Grigoriev I."/>
        </authorList>
    </citation>
    <scope>NUCLEOTIDE SEQUENCE</scope>
    <source>
        <strain evidence="2">CBS 279.74</strain>
    </source>
</reference>
<sequence>MTWNGMAWHICCEARPRFYLIAIKLYVGYVWPYKTGVVVVYMQDKQSSHAGSPTTHDTSPHPRVQLLRRQLVAHAAVTGNPPPMLSERRGGVDEVKKSNKTVVSPPLEGNTSARFKSPRAAAAAAAAFRRHEVGKERKRFADIYDRACEIYHAGPKGEGQKVWRWGKTYHMGHGKGQAGSSNSTKYDAQDVVVVDNRSGPSPLVQARLQPAPPRSRKENEEKVVNNYYLGKDLPRIPLPQSPPPPPPPPPPVPAKNDARQVRRRVSRSNPPPRQRFATLVDVQEEKAKHGQKPNSPRPEESLGECLEAGPCLQDEHVESSWRHKIGHLKVPGKVYEYSHTDRHVAKRQDKLKAKISPPQPMMAPRGRLANGRLVNVAVESGGVGGPAAAVSLAVRNGIVMDPAVKKEKEKEKEREKEKGKEKAKEKAAAMDKVVAPARPSRGLEEDRGRSSKYMRSHSQNRCKPTRWKRRDSDLSFTCRGLSNPNANANAADSSNNTSAPRHHIDVFFLYGGQDSSGHDAASSSSSSSAAAGEVGSGPRVVSYVDDETVGMVPVALFSGGPESHVVGKNGEGEARNDGSNQFYEHYDDLLDEYGIAKGCKG</sequence>
<proteinExistence type="predicted"/>
<gene>
    <name evidence="2" type="ORF">K504DRAFT_51212</name>
</gene>
<feature type="compositionally biased region" description="Pro residues" evidence="1">
    <location>
        <begin position="236"/>
        <end position="253"/>
    </location>
</feature>
<evidence type="ECO:0000313" key="3">
    <source>
        <dbReference type="Proteomes" id="UP000799428"/>
    </source>
</evidence>
<feature type="compositionally biased region" description="Basic and acidic residues" evidence="1">
    <location>
        <begin position="404"/>
        <end position="429"/>
    </location>
</feature>
<name>A0A6G1K449_9PLEO</name>
<feature type="compositionally biased region" description="Basic and acidic residues" evidence="1">
    <location>
        <begin position="86"/>
        <end position="97"/>
    </location>
</feature>
<feature type="region of interest" description="Disordered" evidence="1">
    <location>
        <begin position="515"/>
        <end position="537"/>
    </location>
</feature>
<accession>A0A6G1K449</accession>
<dbReference type="EMBL" id="MU005774">
    <property type="protein sequence ID" value="KAF2707147.1"/>
    <property type="molecule type" value="Genomic_DNA"/>
</dbReference>
<dbReference type="AlphaFoldDB" id="A0A6G1K449"/>
<feature type="region of interest" description="Disordered" evidence="1">
    <location>
        <begin position="346"/>
        <end position="366"/>
    </location>
</feature>
<evidence type="ECO:0000313" key="2">
    <source>
        <dbReference type="EMBL" id="KAF2707147.1"/>
    </source>
</evidence>
<evidence type="ECO:0000256" key="1">
    <source>
        <dbReference type="SAM" id="MobiDB-lite"/>
    </source>
</evidence>
<feature type="region of interest" description="Disordered" evidence="1">
    <location>
        <begin position="78"/>
        <end position="113"/>
    </location>
</feature>
<dbReference type="Proteomes" id="UP000799428">
    <property type="component" value="Unassembled WGS sequence"/>
</dbReference>
<keyword evidence="3" id="KW-1185">Reference proteome</keyword>
<organism evidence="2 3">
    <name type="scientific">Pleomassaria siparia CBS 279.74</name>
    <dbReference type="NCBI Taxonomy" id="1314801"/>
    <lineage>
        <taxon>Eukaryota</taxon>
        <taxon>Fungi</taxon>
        <taxon>Dikarya</taxon>
        <taxon>Ascomycota</taxon>
        <taxon>Pezizomycotina</taxon>
        <taxon>Dothideomycetes</taxon>
        <taxon>Pleosporomycetidae</taxon>
        <taxon>Pleosporales</taxon>
        <taxon>Pleomassariaceae</taxon>
        <taxon>Pleomassaria</taxon>
    </lineage>
</organism>
<feature type="compositionally biased region" description="Basic residues" evidence="1">
    <location>
        <begin position="450"/>
        <end position="469"/>
    </location>
</feature>
<feature type="region of interest" description="Disordered" evidence="1">
    <location>
        <begin position="404"/>
        <end position="469"/>
    </location>
</feature>
<protein>
    <submittedName>
        <fullName evidence="2">Uncharacterized protein</fullName>
    </submittedName>
</protein>
<feature type="region of interest" description="Disordered" evidence="1">
    <location>
        <begin position="196"/>
        <end position="303"/>
    </location>
</feature>